<reference evidence="1" key="1">
    <citation type="submission" date="2019-04" db="EMBL/GenBank/DDBJ databases">
        <authorList>
            <person name="Brambilla D."/>
        </authorList>
    </citation>
    <scope>NUCLEOTIDE SEQUENCE</scope>
    <source>
        <strain evidence="1">BAL1</strain>
    </source>
</reference>
<organism evidence="1">
    <name type="scientific">Rheinheimera sp. BAL341</name>
    <dbReference type="NCBI Taxonomy" id="1708203"/>
    <lineage>
        <taxon>Bacteria</taxon>
        <taxon>Pseudomonadati</taxon>
        <taxon>Pseudomonadota</taxon>
        <taxon>Gammaproteobacteria</taxon>
        <taxon>Chromatiales</taxon>
        <taxon>Chromatiaceae</taxon>
        <taxon>Rheinheimera</taxon>
    </lineage>
</organism>
<accession>A0A486XSX1</accession>
<evidence type="ECO:0000313" key="1">
    <source>
        <dbReference type="EMBL" id="VHO04661.1"/>
    </source>
</evidence>
<dbReference type="AlphaFoldDB" id="A0A486XSX1"/>
<dbReference type="EMBL" id="CAAJGR010000111">
    <property type="protein sequence ID" value="VHO04661.1"/>
    <property type="molecule type" value="Genomic_DNA"/>
</dbReference>
<protein>
    <submittedName>
        <fullName evidence="1">Uncharacterized protein</fullName>
    </submittedName>
</protein>
<dbReference type="Gene3D" id="3.40.190.10">
    <property type="entry name" value="Periplasmic binding protein-like II"/>
    <property type="match status" value="2"/>
</dbReference>
<proteinExistence type="predicted"/>
<gene>
    <name evidence="1" type="ORF">BAL341_2028</name>
</gene>
<name>A0A486XSX1_9GAMM</name>
<dbReference type="SUPFAM" id="SSF53850">
    <property type="entry name" value="Periplasmic binding protein-like II"/>
    <property type="match status" value="1"/>
</dbReference>
<sequence length="169" mass="19266">MVLSEKWSQQPDQLLYSLPVLTHRDYLYSLTADTLQPLALLQDSTVCLRRHYVYTGLQQALESGRLLRLNANSEFDQLNMLVNGRCDFAYLNEHVAQWLTTNYFSAVELYRSDYTVDETGMTLALHKKWQPLLPQLNAFLLQASETGVTETLLQQHIGASSKASVVEPE</sequence>